<evidence type="ECO:0000256" key="2">
    <source>
        <dbReference type="ARBA" id="ARBA00008335"/>
    </source>
</evidence>
<feature type="transmembrane region" description="Helical" evidence="7">
    <location>
        <begin position="410"/>
        <end position="427"/>
    </location>
</feature>
<dbReference type="SUPFAM" id="SSF103473">
    <property type="entry name" value="MFS general substrate transporter"/>
    <property type="match status" value="1"/>
</dbReference>
<evidence type="ECO:0000256" key="3">
    <source>
        <dbReference type="ARBA" id="ARBA00022448"/>
    </source>
</evidence>
<feature type="domain" description="Major facilitator superfamily (MFS) profile" evidence="8">
    <location>
        <begin position="60"/>
        <end position="551"/>
    </location>
</feature>
<evidence type="ECO:0000313" key="9">
    <source>
        <dbReference type="Proteomes" id="UP000829291"/>
    </source>
</evidence>
<keyword evidence="6 7" id="KW-0472">Membrane</keyword>
<comment type="similarity">
    <text evidence="2">Belongs to the major facilitator superfamily.</text>
</comment>
<evidence type="ECO:0000256" key="4">
    <source>
        <dbReference type="ARBA" id="ARBA00022692"/>
    </source>
</evidence>
<feature type="transmembrane region" description="Helical" evidence="7">
    <location>
        <begin position="227"/>
        <end position="246"/>
    </location>
</feature>
<name>A0ABM3G0Z1_NEOLC</name>
<feature type="transmembrane region" description="Helical" evidence="7">
    <location>
        <begin position="499"/>
        <end position="521"/>
    </location>
</feature>
<organism evidence="9 10">
    <name type="scientific">Neodiprion lecontei</name>
    <name type="common">Redheaded pine sawfly</name>
    <dbReference type="NCBI Taxonomy" id="441921"/>
    <lineage>
        <taxon>Eukaryota</taxon>
        <taxon>Metazoa</taxon>
        <taxon>Ecdysozoa</taxon>
        <taxon>Arthropoda</taxon>
        <taxon>Hexapoda</taxon>
        <taxon>Insecta</taxon>
        <taxon>Pterygota</taxon>
        <taxon>Neoptera</taxon>
        <taxon>Endopterygota</taxon>
        <taxon>Hymenoptera</taxon>
        <taxon>Tenthredinoidea</taxon>
        <taxon>Diprionidae</taxon>
        <taxon>Diprioninae</taxon>
        <taxon>Neodiprion</taxon>
    </lineage>
</organism>
<dbReference type="RefSeq" id="XP_046593937.1">
    <property type="nucleotide sequence ID" value="XM_046737981.1"/>
</dbReference>
<feature type="transmembrane region" description="Helical" evidence="7">
    <location>
        <begin position="151"/>
        <end position="173"/>
    </location>
</feature>
<evidence type="ECO:0000313" key="10">
    <source>
        <dbReference type="RefSeq" id="XP_046593937.1"/>
    </source>
</evidence>
<feature type="transmembrane region" description="Helical" evidence="7">
    <location>
        <begin position="55"/>
        <end position="73"/>
    </location>
</feature>
<evidence type="ECO:0000259" key="8">
    <source>
        <dbReference type="PROSITE" id="PS50850"/>
    </source>
</evidence>
<dbReference type="GeneID" id="107227397"/>
<dbReference type="PANTHER" id="PTHR23511:SF36">
    <property type="entry name" value="EG:BACR7A4.13 PROTEIN-RELATED"/>
    <property type="match status" value="1"/>
</dbReference>
<dbReference type="PANTHER" id="PTHR23511">
    <property type="entry name" value="SYNAPTIC VESICLE GLYCOPROTEIN 2"/>
    <property type="match status" value="1"/>
</dbReference>
<dbReference type="InterPro" id="IPR020846">
    <property type="entry name" value="MFS_dom"/>
</dbReference>
<comment type="subcellular location">
    <subcellularLocation>
        <location evidence="1">Membrane</location>
        <topology evidence="1">Multi-pass membrane protein</topology>
    </subcellularLocation>
</comment>
<feature type="transmembrane region" description="Helical" evidence="7">
    <location>
        <begin position="327"/>
        <end position="351"/>
    </location>
</feature>
<dbReference type="Proteomes" id="UP000829291">
    <property type="component" value="Chromosome 1"/>
</dbReference>
<dbReference type="Pfam" id="PF00083">
    <property type="entry name" value="Sugar_tr"/>
    <property type="match status" value="1"/>
</dbReference>
<keyword evidence="9" id="KW-1185">Reference proteome</keyword>
<feature type="transmembrane region" description="Helical" evidence="7">
    <location>
        <begin position="463"/>
        <end position="487"/>
    </location>
</feature>
<feature type="transmembrane region" description="Helical" evidence="7">
    <location>
        <begin position="439"/>
        <end position="457"/>
    </location>
</feature>
<protein>
    <submittedName>
        <fullName evidence="10">Synaptic vesicle glycoprotein 2A isoform X1</fullName>
    </submittedName>
</protein>
<dbReference type="PROSITE" id="PS50850">
    <property type="entry name" value="MFS"/>
    <property type="match status" value="1"/>
</dbReference>
<feature type="transmembrane region" description="Helical" evidence="7">
    <location>
        <begin position="93"/>
        <end position="114"/>
    </location>
</feature>
<dbReference type="Gene3D" id="1.20.1250.20">
    <property type="entry name" value="MFS general substrate transporter like domains"/>
    <property type="match status" value="1"/>
</dbReference>
<dbReference type="Pfam" id="PF07690">
    <property type="entry name" value="MFS_1"/>
    <property type="match status" value="1"/>
</dbReference>
<dbReference type="InterPro" id="IPR005828">
    <property type="entry name" value="MFS_sugar_transport-like"/>
</dbReference>
<dbReference type="InterPro" id="IPR036259">
    <property type="entry name" value="MFS_trans_sf"/>
</dbReference>
<proteinExistence type="inferred from homology"/>
<keyword evidence="4 7" id="KW-0812">Transmembrane</keyword>
<reference evidence="10" key="1">
    <citation type="submission" date="2025-08" db="UniProtKB">
        <authorList>
            <consortium name="RefSeq"/>
        </authorList>
    </citation>
    <scope>IDENTIFICATION</scope>
    <source>
        <tissue evidence="10">Thorax and Abdomen</tissue>
    </source>
</reference>
<evidence type="ECO:0000256" key="7">
    <source>
        <dbReference type="SAM" id="Phobius"/>
    </source>
</evidence>
<sequence>MPDEEKREETKGTCKIFTVSFPTEPQPPVGAVNEHDETETPRDFEEAAEATGYGLFNYLLLLAALPGGFASVFDSTTMSYVLPSAECDLRLTLFHKGVLNAVTYTGMMSSAFIWGFLADVRGRRSLLIWGYLADSICNVMCSMSQSFYVLAFFKFFTGFIINGPFAISMTYLAEFHSSKHRAKTLLWCSLFPSLGIVVLPGLAWLIIPQSWSFTLFDGAFVYNSWRIFILVCSMPSLLACLALMYFPESPKFLMSQGRNAEAIKIFRKMYSMNTGKSPETFAVKELCQERQTEQINDTPADQKSASICEKMRNGWAQIKPLFKKPHLARFLLIITIQFGSILSLNTLRLWMPQLFAMMENFDYANYDYSLGNPTLCEIITMKNDTDYAVNSFSNDTVPNTCIATVVSNKVYINSIIISGTSVIGYTFAGKLVNLIGKKVLMQVLYVAAVACILGLNWSSSSDVTLTILSLYTAATNIAITSIISFIVDLMPTSLRTMAVSLTMCVGRGGATIGNLLFPILLSEGCMSPFAFVAGFLVVCIVLTTFIPRPPTKLT</sequence>
<keyword evidence="3" id="KW-0813">Transport</keyword>
<accession>A0ABM3G0Z1</accession>
<keyword evidence="5 7" id="KW-1133">Transmembrane helix</keyword>
<gene>
    <name evidence="10" type="primary">LOC107227397</name>
</gene>
<feature type="transmembrane region" description="Helical" evidence="7">
    <location>
        <begin position="185"/>
        <end position="207"/>
    </location>
</feature>
<feature type="transmembrane region" description="Helical" evidence="7">
    <location>
        <begin position="527"/>
        <end position="546"/>
    </location>
</feature>
<dbReference type="InterPro" id="IPR011701">
    <property type="entry name" value="MFS"/>
</dbReference>
<evidence type="ECO:0000256" key="6">
    <source>
        <dbReference type="ARBA" id="ARBA00023136"/>
    </source>
</evidence>
<evidence type="ECO:0000256" key="1">
    <source>
        <dbReference type="ARBA" id="ARBA00004141"/>
    </source>
</evidence>
<evidence type="ECO:0000256" key="5">
    <source>
        <dbReference type="ARBA" id="ARBA00022989"/>
    </source>
</evidence>